<dbReference type="RefSeq" id="WP_175104641.1">
    <property type="nucleotide sequence ID" value="NZ_CADIKM010000007.1"/>
</dbReference>
<evidence type="ECO:0000313" key="4">
    <source>
        <dbReference type="Proteomes" id="UP000494115"/>
    </source>
</evidence>
<protein>
    <recommendedName>
        <fullName evidence="2">DUF4126 domain-containing protein</fullName>
    </recommendedName>
</protein>
<keyword evidence="1" id="KW-1133">Transmembrane helix</keyword>
<gene>
    <name evidence="3" type="ORF">LMG28138_02039</name>
</gene>
<dbReference type="AlphaFoldDB" id="A0A6S7B2C0"/>
<feature type="domain" description="DUF4126" evidence="2">
    <location>
        <begin position="6"/>
        <end position="176"/>
    </location>
</feature>
<keyword evidence="4" id="KW-1185">Reference proteome</keyword>
<evidence type="ECO:0000313" key="3">
    <source>
        <dbReference type="EMBL" id="CAB3785693.1"/>
    </source>
</evidence>
<dbReference type="InterPro" id="IPR025196">
    <property type="entry name" value="DUF4126"/>
</dbReference>
<feature type="transmembrane region" description="Helical" evidence="1">
    <location>
        <begin position="41"/>
        <end position="63"/>
    </location>
</feature>
<name>A0A6S7B2C0_9BURK</name>
<accession>A0A6S7B2C0</accession>
<feature type="transmembrane region" description="Helical" evidence="1">
    <location>
        <begin position="144"/>
        <end position="175"/>
    </location>
</feature>
<dbReference type="EMBL" id="CADIKM010000007">
    <property type="protein sequence ID" value="CAB3785693.1"/>
    <property type="molecule type" value="Genomic_DNA"/>
</dbReference>
<organism evidence="3 4">
    <name type="scientific">Pararobbsia alpina</name>
    <dbReference type="NCBI Taxonomy" id="621374"/>
    <lineage>
        <taxon>Bacteria</taxon>
        <taxon>Pseudomonadati</taxon>
        <taxon>Pseudomonadota</taxon>
        <taxon>Betaproteobacteria</taxon>
        <taxon>Burkholderiales</taxon>
        <taxon>Burkholderiaceae</taxon>
        <taxon>Pararobbsia</taxon>
    </lineage>
</organism>
<dbReference type="Pfam" id="PF13548">
    <property type="entry name" value="DUF4126"/>
    <property type="match status" value="1"/>
</dbReference>
<keyword evidence="1" id="KW-0812">Transmembrane</keyword>
<dbReference type="Proteomes" id="UP000494115">
    <property type="component" value="Unassembled WGS sequence"/>
</dbReference>
<evidence type="ECO:0000256" key="1">
    <source>
        <dbReference type="SAM" id="Phobius"/>
    </source>
</evidence>
<proteinExistence type="predicted"/>
<evidence type="ECO:0000259" key="2">
    <source>
        <dbReference type="Pfam" id="PF13548"/>
    </source>
</evidence>
<keyword evidence="1" id="KW-0472">Membrane</keyword>
<sequence length="204" mass="21284">MLSAISLSAGLAWASGLRLYLTIALVGVCAAMGLVHLPPELAVLASPWVIGAAVVLAVIEFLADKIPAFDSLWDAIHTLIRIPAGALLAAAALGHADPSMQTLAALAGGTLAGTAHLTKAGSRVLINMSPEPLSNWIASIAEDVLMVVGLMLALFLPLVFLVLLISFLCFAGWVLPRLWRGVQGGWRGMATHMLGVEPLGSKHE</sequence>
<reference evidence="3 4" key="1">
    <citation type="submission" date="2020-04" db="EMBL/GenBank/DDBJ databases">
        <authorList>
            <person name="De Canck E."/>
        </authorList>
    </citation>
    <scope>NUCLEOTIDE SEQUENCE [LARGE SCALE GENOMIC DNA]</scope>
    <source>
        <strain evidence="3 4">LMG 28138</strain>
    </source>
</reference>